<reference evidence="3" key="1">
    <citation type="journal article" date="2016" name="Nature">
        <title>The genome of the seagrass Zostera marina reveals angiosperm adaptation to the sea.</title>
        <authorList>
            <person name="Olsen J.L."/>
            <person name="Rouze P."/>
            <person name="Verhelst B."/>
            <person name="Lin Y.-C."/>
            <person name="Bayer T."/>
            <person name="Collen J."/>
            <person name="Dattolo E."/>
            <person name="De Paoli E."/>
            <person name="Dittami S."/>
            <person name="Maumus F."/>
            <person name="Michel G."/>
            <person name="Kersting A."/>
            <person name="Lauritano C."/>
            <person name="Lohaus R."/>
            <person name="Toepel M."/>
            <person name="Tonon T."/>
            <person name="Vanneste K."/>
            <person name="Amirebrahimi M."/>
            <person name="Brakel J."/>
            <person name="Bostroem C."/>
            <person name="Chovatia M."/>
            <person name="Grimwood J."/>
            <person name="Jenkins J.W."/>
            <person name="Jueterbock A."/>
            <person name="Mraz A."/>
            <person name="Stam W.T."/>
            <person name="Tice H."/>
            <person name="Bornberg-Bauer E."/>
            <person name="Green P.J."/>
            <person name="Pearson G.A."/>
            <person name="Procaccini G."/>
            <person name="Duarte C.M."/>
            <person name="Schmutz J."/>
            <person name="Reusch T.B.H."/>
            <person name="Van de Peer Y."/>
        </authorList>
    </citation>
    <scope>NUCLEOTIDE SEQUENCE [LARGE SCALE GENOMIC DNA]</scope>
    <source>
        <strain evidence="3">cv. Finnish</strain>
    </source>
</reference>
<sequence>MVINRRYKQYGYTVLTCFESIAGLHDAAPHTSLAIKAMAKHFHRLKNFAVVPDNRRGGESLSFQALQTQQSLWRHQRGLPENSVAPGQNCTMKVDGCGSVAATGLQCDTCDELPPRCTRIRPFDPKIKGWNLPFNRYSWLTTHNSFSMAEKKSHTGVRMVTAYNQQDTITQQLNNGVRGLMLDLYDFRNDIWLCHSFNGICQNFTAFQPAINVFKEIARFLRSNSYEVVTVFIEDYVKIPRGLTKLFESSEVTEFLYPLYLIPKKTAPWPKLSTMIKKNHRLIVFTSNPEKEKSEEIAYQWKYVVETEYGDKGMPVGSCSNRKESLAMNMTKQRLVVFNYFANVPNFFLVCHQNSLPLIQKMETCVSITYRKWPNFIAVDFYKKSDGNGAPHAVDVANGHLMCGCNDVARCKFRGMRHDCLPPPESDYDGAPKPSSSTVSDQNRMKWLSLIRIGLYTSTLLLLL</sequence>
<dbReference type="Pfam" id="PF07526">
    <property type="entry name" value="POX"/>
    <property type="match status" value="1"/>
</dbReference>
<keyword evidence="3" id="KW-1185">Reference proteome</keyword>
<gene>
    <name evidence="2" type="ORF">ZOSMA_156G00280</name>
</gene>
<comment type="caution">
    <text evidence="2">The sequence shown here is derived from an EMBL/GenBank/DDBJ whole genome shotgun (WGS) entry which is preliminary data.</text>
</comment>
<dbReference type="GO" id="GO:0006629">
    <property type="term" value="P:lipid metabolic process"/>
    <property type="evidence" value="ECO:0007669"/>
    <property type="project" value="InterPro"/>
</dbReference>
<evidence type="ECO:0000313" key="3">
    <source>
        <dbReference type="Proteomes" id="UP000036987"/>
    </source>
</evidence>
<dbReference type="InterPro" id="IPR006563">
    <property type="entry name" value="POX_dom"/>
</dbReference>
<dbReference type="PANTHER" id="PTHR13593:SF89">
    <property type="entry name" value="PLC-LIKE PHOSPHODIESTERASES SUPERFAMILY PROTEIN"/>
    <property type="match status" value="1"/>
</dbReference>
<dbReference type="SMART" id="SM00148">
    <property type="entry name" value="PLCXc"/>
    <property type="match status" value="1"/>
</dbReference>
<dbReference type="InterPro" id="IPR000909">
    <property type="entry name" value="PLipase_C_PInositol-sp_X_dom"/>
</dbReference>
<dbReference type="PROSITE" id="PS50007">
    <property type="entry name" value="PIPLC_X_DOMAIN"/>
    <property type="match status" value="1"/>
</dbReference>
<dbReference type="InterPro" id="IPR017946">
    <property type="entry name" value="PLC-like_Pdiesterase_TIM-brl"/>
</dbReference>
<dbReference type="PANTHER" id="PTHR13593">
    <property type="match status" value="1"/>
</dbReference>
<protein>
    <submittedName>
        <fullName evidence="2">PLC-like phosphodiesterases superfamily protein</fullName>
    </submittedName>
</protein>
<dbReference type="Proteomes" id="UP000036987">
    <property type="component" value="Unassembled WGS sequence"/>
</dbReference>
<dbReference type="Pfam" id="PF26178">
    <property type="entry name" value="PI-PLC_cat"/>
    <property type="match status" value="1"/>
</dbReference>
<dbReference type="OrthoDB" id="7984201at2759"/>
<dbReference type="OMA" id="SRMQPIN"/>
<dbReference type="SUPFAM" id="SSF51695">
    <property type="entry name" value="PLC-like phosphodiesterases"/>
    <property type="match status" value="1"/>
</dbReference>
<dbReference type="GO" id="GO:0008081">
    <property type="term" value="F:phosphoric diester hydrolase activity"/>
    <property type="evidence" value="ECO:0000318"/>
    <property type="project" value="GO_Central"/>
</dbReference>
<name>A0A0K9PXL7_ZOSMR</name>
<dbReference type="AlphaFoldDB" id="A0A0K9PXL7"/>
<evidence type="ECO:0000313" key="2">
    <source>
        <dbReference type="EMBL" id="KMZ72980.1"/>
    </source>
</evidence>
<feature type="domain" description="Phosphatidylinositol-specific phospholipase C X" evidence="1">
    <location>
        <begin position="128"/>
        <end position="287"/>
    </location>
</feature>
<evidence type="ECO:0000259" key="1">
    <source>
        <dbReference type="SMART" id="SM00148"/>
    </source>
</evidence>
<dbReference type="InterPro" id="IPR051057">
    <property type="entry name" value="PI-PLC_domain"/>
</dbReference>
<proteinExistence type="predicted"/>
<dbReference type="STRING" id="29655.A0A0K9PXL7"/>
<organism evidence="2 3">
    <name type="scientific">Zostera marina</name>
    <name type="common">Eelgrass</name>
    <dbReference type="NCBI Taxonomy" id="29655"/>
    <lineage>
        <taxon>Eukaryota</taxon>
        <taxon>Viridiplantae</taxon>
        <taxon>Streptophyta</taxon>
        <taxon>Embryophyta</taxon>
        <taxon>Tracheophyta</taxon>
        <taxon>Spermatophyta</taxon>
        <taxon>Magnoliopsida</taxon>
        <taxon>Liliopsida</taxon>
        <taxon>Zosteraceae</taxon>
        <taxon>Zostera</taxon>
    </lineage>
</organism>
<dbReference type="Gene3D" id="3.20.20.190">
    <property type="entry name" value="Phosphatidylinositol (PI) phosphodiesterase"/>
    <property type="match status" value="1"/>
</dbReference>
<accession>A0A0K9PXL7</accession>
<dbReference type="EMBL" id="LFYR01000611">
    <property type="protein sequence ID" value="KMZ72980.1"/>
    <property type="molecule type" value="Genomic_DNA"/>
</dbReference>